<dbReference type="InterPro" id="IPR027417">
    <property type="entry name" value="P-loop_NTPase"/>
</dbReference>
<proteinExistence type="predicted"/>
<accession>A0AAE1C032</accession>
<dbReference type="InterPro" id="IPR022812">
    <property type="entry name" value="Dynamin"/>
</dbReference>
<dbReference type="GO" id="GO:0005525">
    <property type="term" value="F:GTP binding"/>
    <property type="evidence" value="ECO:0007669"/>
    <property type="project" value="InterPro"/>
</dbReference>
<dbReference type="GO" id="GO:0005739">
    <property type="term" value="C:mitochondrion"/>
    <property type="evidence" value="ECO:0007669"/>
    <property type="project" value="TreeGrafter"/>
</dbReference>
<dbReference type="InterPro" id="IPR045063">
    <property type="entry name" value="Dynamin_N"/>
</dbReference>
<feature type="domain" description="Dynamin-type G" evidence="1">
    <location>
        <begin position="49"/>
        <end position="222"/>
    </location>
</feature>
<dbReference type="SMART" id="SM00053">
    <property type="entry name" value="DYNc"/>
    <property type="match status" value="1"/>
</dbReference>
<comment type="caution">
    <text evidence="2">The sequence shown here is derived from an EMBL/GenBank/DDBJ whole genome shotgun (WGS) entry which is preliminary data.</text>
</comment>
<keyword evidence="3" id="KW-1185">Reference proteome</keyword>
<dbReference type="PRINTS" id="PR00195">
    <property type="entry name" value="DYNAMIN"/>
</dbReference>
<dbReference type="GO" id="GO:0000266">
    <property type="term" value="P:mitochondrial fission"/>
    <property type="evidence" value="ECO:0007669"/>
    <property type="project" value="TreeGrafter"/>
</dbReference>
<gene>
    <name evidence="2" type="ORF">LTR78_006314</name>
</gene>
<dbReference type="Pfam" id="PF00350">
    <property type="entry name" value="Dynamin_N"/>
    <property type="match status" value="1"/>
</dbReference>
<dbReference type="GO" id="GO:0016559">
    <property type="term" value="P:peroxisome fission"/>
    <property type="evidence" value="ECO:0007669"/>
    <property type="project" value="TreeGrafter"/>
</dbReference>
<dbReference type="PANTHER" id="PTHR11566:SF66">
    <property type="entry name" value="INTERFERON-INDUCED GTP-BINDING PROTEIN MX"/>
    <property type="match status" value="1"/>
</dbReference>
<organism evidence="2 3">
    <name type="scientific">Recurvomyces mirabilis</name>
    <dbReference type="NCBI Taxonomy" id="574656"/>
    <lineage>
        <taxon>Eukaryota</taxon>
        <taxon>Fungi</taxon>
        <taxon>Dikarya</taxon>
        <taxon>Ascomycota</taxon>
        <taxon>Pezizomycotina</taxon>
        <taxon>Dothideomycetes</taxon>
        <taxon>Dothideomycetidae</taxon>
        <taxon>Mycosphaerellales</taxon>
        <taxon>Teratosphaeriaceae</taxon>
        <taxon>Recurvomyces</taxon>
    </lineage>
</organism>
<dbReference type="GO" id="GO:0003924">
    <property type="term" value="F:GTPase activity"/>
    <property type="evidence" value="ECO:0007669"/>
    <property type="project" value="InterPro"/>
</dbReference>
<evidence type="ECO:0000313" key="2">
    <source>
        <dbReference type="EMBL" id="KAK3673761.1"/>
    </source>
</evidence>
<protein>
    <recommendedName>
        <fullName evidence="1">Dynamin-type G domain-containing protein</fullName>
    </recommendedName>
</protein>
<dbReference type="AlphaFoldDB" id="A0AAE1C032"/>
<dbReference type="InterPro" id="IPR001401">
    <property type="entry name" value="Dynamin_GTPase"/>
</dbReference>
<dbReference type="EMBL" id="JAUTXT010000023">
    <property type="protein sequence ID" value="KAK3673761.1"/>
    <property type="molecule type" value="Genomic_DNA"/>
</dbReference>
<dbReference type="PROSITE" id="PS51718">
    <property type="entry name" value="G_DYNAMIN_2"/>
    <property type="match status" value="1"/>
</dbReference>
<dbReference type="Proteomes" id="UP001274830">
    <property type="component" value="Unassembled WGS sequence"/>
</dbReference>
<dbReference type="GO" id="GO:0048312">
    <property type="term" value="P:intracellular distribution of mitochondria"/>
    <property type="evidence" value="ECO:0007669"/>
    <property type="project" value="TreeGrafter"/>
</dbReference>
<dbReference type="GO" id="GO:0005874">
    <property type="term" value="C:microtubule"/>
    <property type="evidence" value="ECO:0007669"/>
    <property type="project" value="TreeGrafter"/>
</dbReference>
<name>A0AAE1C032_9PEZI</name>
<evidence type="ECO:0000259" key="1">
    <source>
        <dbReference type="PROSITE" id="PS51718"/>
    </source>
</evidence>
<evidence type="ECO:0000313" key="3">
    <source>
        <dbReference type="Proteomes" id="UP001274830"/>
    </source>
</evidence>
<dbReference type="GO" id="GO:0016020">
    <property type="term" value="C:membrane"/>
    <property type="evidence" value="ECO:0007669"/>
    <property type="project" value="TreeGrafter"/>
</dbReference>
<dbReference type="Gene3D" id="3.40.50.300">
    <property type="entry name" value="P-loop containing nucleotide triphosphate hydrolases"/>
    <property type="match status" value="1"/>
</dbReference>
<reference evidence="2" key="1">
    <citation type="submission" date="2023-07" db="EMBL/GenBank/DDBJ databases">
        <title>Black Yeasts Isolated from many extreme environments.</title>
        <authorList>
            <person name="Coleine C."/>
            <person name="Stajich J.E."/>
            <person name="Selbmann L."/>
        </authorList>
    </citation>
    <scope>NUCLEOTIDE SEQUENCE</scope>
    <source>
        <strain evidence="2">CCFEE 5485</strain>
    </source>
</reference>
<sequence>MSNDGTETKDINGGGEGLLTASLDQLQSSDYRQVLDVVDNPRTCGLGTILQLPQIVVCGDQSSGKSSVLEAITEVPFPRKENLCTRFATEIAMRRDSKDSIKTKIIPDKTRTEKEIVKLEAFTKTISDFDDLPDLIEECTELMGLNDGSGTGRGTKAFIRDVLSIEIAGPNRLQLTLVDLPGSIMSANNEQTAEDVTLIHDLVNDYVSESRTIILAVVTAKN</sequence>
<dbReference type="PANTHER" id="PTHR11566">
    <property type="entry name" value="DYNAMIN"/>
    <property type="match status" value="1"/>
</dbReference>
<dbReference type="GO" id="GO:0006897">
    <property type="term" value="P:endocytosis"/>
    <property type="evidence" value="ECO:0007669"/>
    <property type="project" value="TreeGrafter"/>
</dbReference>
<dbReference type="GO" id="GO:0008017">
    <property type="term" value="F:microtubule binding"/>
    <property type="evidence" value="ECO:0007669"/>
    <property type="project" value="TreeGrafter"/>
</dbReference>
<dbReference type="SUPFAM" id="SSF52540">
    <property type="entry name" value="P-loop containing nucleoside triphosphate hydrolases"/>
    <property type="match status" value="1"/>
</dbReference>
<dbReference type="InterPro" id="IPR030381">
    <property type="entry name" value="G_DYNAMIN_dom"/>
</dbReference>